<protein>
    <recommendedName>
        <fullName evidence="5">S-adenosylmethionine:tRNA ribosyltransferase-isomerase</fullName>
        <ecNumber evidence="5">2.4.99.17</ecNumber>
    </recommendedName>
    <alternativeName>
        <fullName evidence="5">Queuosine biosynthesis protein QueA</fullName>
    </alternativeName>
</protein>
<gene>
    <name evidence="5" type="primary">queA</name>
    <name evidence="6" type="ORF">CQA58_00365</name>
</gene>
<dbReference type="GO" id="GO:0051075">
    <property type="term" value="F:S-adenosylmethionine:tRNA ribosyltransferase-isomerase activity"/>
    <property type="evidence" value="ECO:0007669"/>
    <property type="project" value="UniProtKB-EC"/>
</dbReference>
<organism evidence="6 7">
    <name type="scientific">Helicobacter brantae</name>
    <dbReference type="NCBI Taxonomy" id="375927"/>
    <lineage>
        <taxon>Bacteria</taxon>
        <taxon>Pseudomonadati</taxon>
        <taxon>Campylobacterota</taxon>
        <taxon>Epsilonproteobacteria</taxon>
        <taxon>Campylobacterales</taxon>
        <taxon>Helicobacteraceae</taxon>
        <taxon>Helicobacter</taxon>
    </lineage>
</organism>
<dbReference type="GO" id="GO:0008616">
    <property type="term" value="P:tRNA queuosine(34) biosynthetic process"/>
    <property type="evidence" value="ECO:0007669"/>
    <property type="project" value="UniProtKB-UniRule"/>
</dbReference>
<dbReference type="SUPFAM" id="SSF111337">
    <property type="entry name" value="QueA-like"/>
    <property type="match status" value="1"/>
</dbReference>
<dbReference type="Gene3D" id="2.40.10.240">
    <property type="entry name" value="QueA-like"/>
    <property type="match status" value="1"/>
</dbReference>
<dbReference type="PANTHER" id="PTHR30307:SF0">
    <property type="entry name" value="S-ADENOSYLMETHIONINE:TRNA RIBOSYLTRANSFERASE-ISOMERASE"/>
    <property type="match status" value="1"/>
</dbReference>
<evidence type="ECO:0000313" key="7">
    <source>
        <dbReference type="Proteomes" id="UP000257045"/>
    </source>
</evidence>
<dbReference type="GO" id="GO:0005737">
    <property type="term" value="C:cytoplasm"/>
    <property type="evidence" value="ECO:0007669"/>
    <property type="project" value="UniProtKB-SubCell"/>
</dbReference>
<dbReference type="InterPro" id="IPR042118">
    <property type="entry name" value="QueA_dom1"/>
</dbReference>
<keyword evidence="1 5" id="KW-0963">Cytoplasm</keyword>
<evidence type="ECO:0000256" key="4">
    <source>
        <dbReference type="ARBA" id="ARBA00022785"/>
    </source>
</evidence>
<dbReference type="InterPro" id="IPR036100">
    <property type="entry name" value="QueA_sf"/>
</dbReference>
<dbReference type="NCBIfam" id="TIGR00113">
    <property type="entry name" value="queA"/>
    <property type="match status" value="1"/>
</dbReference>
<dbReference type="Gene3D" id="3.40.1780.10">
    <property type="entry name" value="QueA-like"/>
    <property type="match status" value="1"/>
</dbReference>
<dbReference type="HAMAP" id="MF_00113">
    <property type="entry name" value="QueA"/>
    <property type="match status" value="1"/>
</dbReference>
<keyword evidence="4 5" id="KW-0671">Queuosine biosynthesis</keyword>
<comment type="caution">
    <text evidence="6">The sequence shown here is derived from an EMBL/GenBank/DDBJ whole genome shotgun (WGS) entry which is preliminary data.</text>
</comment>
<keyword evidence="7" id="KW-1185">Reference proteome</keyword>
<keyword evidence="2 5" id="KW-0808">Transferase</keyword>
<dbReference type="UniPathway" id="UPA00392"/>
<dbReference type="Proteomes" id="UP000257045">
    <property type="component" value="Unassembled WGS sequence"/>
</dbReference>
<evidence type="ECO:0000256" key="3">
    <source>
        <dbReference type="ARBA" id="ARBA00022691"/>
    </source>
</evidence>
<dbReference type="NCBIfam" id="NF001140">
    <property type="entry name" value="PRK00147.1"/>
    <property type="match status" value="1"/>
</dbReference>
<dbReference type="AlphaFoldDB" id="A0A3D8J4Y5"/>
<comment type="function">
    <text evidence="5">Transfers and isomerizes the ribose moiety from AdoMet to the 7-aminomethyl group of 7-deazaguanine (preQ1-tRNA) to give epoxyqueuosine (oQ-tRNA).</text>
</comment>
<dbReference type="EMBL" id="NXLV01000001">
    <property type="protein sequence ID" value="RDU72256.1"/>
    <property type="molecule type" value="Genomic_DNA"/>
</dbReference>
<dbReference type="Pfam" id="PF02547">
    <property type="entry name" value="Queuosine_synth"/>
    <property type="match status" value="1"/>
</dbReference>
<keyword evidence="6" id="KW-0413">Isomerase</keyword>
<evidence type="ECO:0000256" key="1">
    <source>
        <dbReference type="ARBA" id="ARBA00022490"/>
    </source>
</evidence>
<proteinExistence type="inferred from homology"/>
<comment type="catalytic activity">
    <reaction evidence="5">
        <text>7-aminomethyl-7-carbaguanosine(34) in tRNA + S-adenosyl-L-methionine = epoxyqueuosine(34) in tRNA + adenine + L-methionine + 2 H(+)</text>
        <dbReference type="Rhea" id="RHEA:32155"/>
        <dbReference type="Rhea" id="RHEA-COMP:10342"/>
        <dbReference type="Rhea" id="RHEA-COMP:18582"/>
        <dbReference type="ChEBI" id="CHEBI:15378"/>
        <dbReference type="ChEBI" id="CHEBI:16708"/>
        <dbReference type="ChEBI" id="CHEBI:57844"/>
        <dbReference type="ChEBI" id="CHEBI:59789"/>
        <dbReference type="ChEBI" id="CHEBI:82833"/>
        <dbReference type="ChEBI" id="CHEBI:194443"/>
        <dbReference type="EC" id="2.4.99.17"/>
    </reaction>
</comment>
<evidence type="ECO:0000313" key="6">
    <source>
        <dbReference type="EMBL" id="RDU72256.1"/>
    </source>
</evidence>
<dbReference type="EC" id="2.4.99.17" evidence="5"/>
<name>A0A3D8J4Y5_9HELI</name>
<dbReference type="PANTHER" id="PTHR30307">
    <property type="entry name" value="S-ADENOSYLMETHIONINE:TRNA RIBOSYLTRANSFERASE-ISOMERASE"/>
    <property type="match status" value="1"/>
</dbReference>
<accession>A0A3D8J4Y5</accession>
<dbReference type="OrthoDB" id="9805933at2"/>
<dbReference type="InterPro" id="IPR003699">
    <property type="entry name" value="QueA"/>
</dbReference>
<evidence type="ECO:0000256" key="5">
    <source>
        <dbReference type="HAMAP-Rule" id="MF_00113"/>
    </source>
</evidence>
<comment type="similarity">
    <text evidence="5">Belongs to the QueA family.</text>
</comment>
<dbReference type="InterPro" id="IPR042119">
    <property type="entry name" value="QueA_dom2"/>
</dbReference>
<comment type="pathway">
    <text evidence="5">tRNA modification; tRNA-queuosine biosynthesis.</text>
</comment>
<keyword evidence="3 5" id="KW-0949">S-adenosyl-L-methionine</keyword>
<sequence length="348" mass="40183">MQDLYLQSYDYTLPQERIATYPASPRESAKLLVYDRKKDLITHSDFFHFYDFLPKDYLVILNDTKVIKARMYGNKLKEDKSLGGRVEVLYHRHLSDERFLVQIRGKVKPHTLIILDEDFSLEVVALLENGFREVRFFTQGKIATLSEVLEKFEKIGHIPLPPYIKREDERLDESEYQSVFAKNLGAVAAPTASLHFSDISYLKSHYSHCFVTLHVGAGTFLSVESEEITEHKIHTESFEVSKEAWEKIASAKHTLCIGTTSARVVEYLYQNPPKFEGEIYQGECDLFLHPLNPPKKLDSLLTNFHLPKSTLIMLVSSLVGREKCLELYSEAIKHNYRFYSYGDGMLIL</sequence>
<reference evidence="6 7" key="1">
    <citation type="submission" date="2018-04" db="EMBL/GenBank/DDBJ databases">
        <title>Novel Campyloabacter and Helicobacter Species and Strains.</title>
        <authorList>
            <person name="Mannion A.J."/>
            <person name="Shen Z."/>
            <person name="Fox J.G."/>
        </authorList>
    </citation>
    <scope>NUCLEOTIDE SEQUENCE [LARGE SCALE GENOMIC DNA]</scope>
    <source>
        <strain evidence="6 7">MIT 04-9366</strain>
    </source>
</reference>
<evidence type="ECO:0000256" key="2">
    <source>
        <dbReference type="ARBA" id="ARBA00022679"/>
    </source>
</evidence>
<comment type="subunit">
    <text evidence="5">Monomer.</text>
</comment>
<comment type="subcellular location">
    <subcellularLocation>
        <location evidence="5">Cytoplasm</location>
    </subcellularLocation>
</comment>